<evidence type="ECO:0000256" key="3">
    <source>
        <dbReference type="ARBA" id="ARBA00022989"/>
    </source>
</evidence>
<dbReference type="SUPFAM" id="SSF47413">
    <property type="entry name" value="lambda repressor-like DNA-binding domains"/>
    <property type="match status" value="1"/>
</dbReference>
<organism evidence="7 8">
    <name type="scientific">Oceanobacillus caeni</name>
    <dbReference type="NCBI Taxonomy" id="405946"/>
    <lineage>
        <taxon>Bacteria</taxon>
        <taxon>Bacillati</taxon>
        <taxon>Bacillota</taxon>
        <taxon>Bacilli</taxon>
        <taxon>Bacillales</taxon>
        <taxon>Bacillaceae</taxon>
        <taxon>Oceanobacillus</taxon>
    </lineage>
</organism>
<comment type="subcellular location">
    <subcellularLocation>
        <location evidence="1">Endomembrane system</location>
        <topology evidence="1">Multi-pass membrane protein</topology>
    </subcellularLocation>
</comment>
<reference evidence="7 8" key="1">
    <citation type="submission" date="2015-07" db="EMBL/GenBank/DDBJ databases">
        <title>High-quality draft genome sequence of Oceanobacillus caeni HM6, a bacillus isolated from a human feces.</title>
        <authorList>
            <person name="Kumar J."/>
            <person name="Verma M.K."/>
            <person name="Pandey R."/>
            <person name="Bhambi M."/>
            <person name="Chauhan N."/>
        </authorList>
    </citation>
    <scope>NUCLEOTIDE SEQUENCE [LARGE SCALE GENOMIC DNA]</scope>
    <source>
        <strain evidence="7 8">HM6</strain>
    </source>
</reference>
<dbReference type="Pfam" id="PF06803">
    <property type="entry name" value="DUF1232"/>
    <property type="match status" value="1"/>
</dbReference>
<evidence type="ECO:0000256" key="5">
    <source>
        <dbReference type="SAM" id="Coils"/>
    </source>
</evidence>
<keyword evidence="8" id="KW-1185">Reference proteome</keyword>
<dbReference type="Pfam" id="PF01381">
    <property type="entry name" value="HTH_3"/>
    <property type="match status" value="1"/>
</dbReference>
<evidence type="ECO:0000259" key="6">
    <source>
        <dbReference type="PROSITE" id="PS50943"/>
    </source>
</evidence>
<accession>A0ABR5MG07</accession>
<keyword evidence="4" id="KW-0472">Membrane</keyword>
<keyword evidence="5" id="KW-0175">Coiled coil</keyword>
<dbReference type="RefSeq" id="WP_060669134.1">
    <property type="nucleotide sequence ID" value="NZ_LGTK01000078.1"/>
</dbReference>
<dbReference type="InterPro" id="IPR010652">
    <property type="entry name" value="DUF1232"/>
</dbReference>
<protein>
    <submittedName>
        <fullName evidence="7">DNA-binding protein</fullName>
    </submittedName>
</protein>
<feature type="domain" description="HTH cro/C1-type" evidence="6">
    <location>
        <begin position="12"/>
        <end position="66"/>
    </location>
</feature>
<evidence type="ECO:0000313" key="8">
    <source>
        <dbReference type="Proteomes" id="UP000037854"/>
    </source>
</evidence>
<keyword evidence="2" id="KW-0812">Transmembrane</keyword>
<dbReference type="EMBL" id="LGTK01000078">
    <property type="protein sequence ID" value="KPH71335.1"/>
    <property type="molecule type" value="Genomic_DNA"/>
</dbReference>
<keyword evidence="7" id="KW-0238">DNA-binding</keyword>
<evidence type="ECO:0000256" key="2">
    <source>
        <dbReference type="ARBA" id="ARBA00022692"/>
    </source>
</evidence>
<dbReference type="Proteomes" id="UP000037854">
    <property type="component" value="Unassembled WGS sequence"/>
</dbReference>
<comment type="caution">
    <text evidence="7">The sequence shown here is derived from an EMBL/GenBank/DDBJ whole genome shotgun (WGS) entry which is preliminary data.</text>
</comment>
<gene>
    <name evidence="7" type="ORF">AFL42_15460</name>
</gene>
<name>A0ABR5MG07_9BACI</name>
<dbReference type="InterPro" id="IPR010982">
    <property type="entry name" value="Lambda_DNA-bd_dom_sf"/>
</dbReference>
<dbReference type="SMART" id="SM00530">
    <property type="entry name" value="HTH_XRE"/>
    <property type="match status" value="1"/>
</dbReference>
<keyword evidence="3" id="KW-1133">Transmembrane helix</keyword>
<dbReference type="InterPro" id="IPR001387">
    <property type="entry name" value="Cro/C1-type_HTH"/>
</dbReference>
<proteinExistence type="predicted"/>
<dbReference type="Gene3D" id="1.10.260.40">
    <property type="entry name" value="lambda repressor-like DNA-binding domains"/>
    <property type="match status" value="1"/>
</dbReference>
<evidence type="ECO:0000256" key="1">
    <source>
        <dbReference type="ARBA" id="ARBA00004127"/>
    </source>
</evidence>
<dbReference type="CDD" id="cd00093">
    <property type="entry name" value="HTH_XRE"/>
    <property type="match status" value="1"/>
</dbReference>
<dbReference type="PROSITE" id="PS50943">
    <property type="entry name" value="HTH_CROC1"/>
    <property type="match status" value="1"/>
</dbReference>
<feature type="coiled-coil region" evidence="5">
    <location>
        <begin position="97"/>
        <end position="124"/>
    </location>
</feature>
<dbReference type="GO" id="GO:0003677">
    <property type="term" value="F:DNA binding"/>
    <property type="evidence" value="ECO:0007669"/>
    <property type="project" value="UniProtKB-KW"/>
</dbReference>
<evidence type="ECO:0000256" key="4">
    <source>
        <dbReference type="ARBA" id="ARBA00023136"/>
    </source>
</evidence>
<sequence>MVEKSNELGLLLKELLKKRSLSMRKLSQLTGIDTAIISKIINGKRKATPDHLQRFADKLDISILRLYEAAGYPVYQNHSDLNESIGHIQSILENTNLVDKEFRLNDVKEELEKYQQLSLEEEGNATILGQFEKKLEKVGSIGPFIHSLKVMYKQFSRKIGTKMELALIGGALLYFIVNLDCIPDYLFPIGYIDDAIVINWVMNGLSMKNGGI</sequence>
<evidence type="ECO:0000313" key="7">
    <source>
        <dbReference type="EMBL" id="KPH71335.1"/>
    </source>
</evidence>